<dbReference type="Proteomes" id="UP000607559">
    <property type="component" value="Unassembled WGS sequence"/>
</dbReference>
<feature type="region of interest" description="Disordered" evidence="1">
    <location>
        <begin position="1"/>
        <end position="20"/>
    </location>
</feature>
<organism evidence="2 3">
    <name type="scientific">Puia dinghuensis</name>
    <dbReference type="NCBI Taxonomy" id="1792502"/>
    <lineage>
        <taxon>Bacteria</taxon>
        <taxon>Pseudomonadati</taxon>
        <taxon>Bacteroidota</taxon>
        <taxon>Chitinophagia</taxon>
        <taxon>Chitinophagales</taxon>
        <taxon>Chitinophagaceae</taxon>
        <taxon>Puia</taxon>
    </lineage>
</organism>
<reference evidence="2" key="2">
    <citation type="submission" date="2020-09" db="EMBL/GenBank/DDBJ databases">
        <authorList>
            <person name="Sun Q."/>
            <person name="Zhou Y."/>
        </authorList>
    </citation>
    <scope>NUCLEOTIDE SEQUENCE</scope>
    <source>
        <strain evidence="2">CGMCC 1.15448</strain>
    </source>
</reference>
<evidence type="ECO:0000256" key="1">
    <source>
        <dbReference type="SAM" id="MobiDB-lite"/>
    </source>
</evidence>
<dbReference type="AlphaFoldDB" id="A0A8J2UDE8"/>
<evidence type="ECO:0000313" key="2">
    <source>
        <dbReference type="EMBL" id="GGB00326.1"/>
    </source>
</evidence>
<dbReference type="EMBL" id="BMJC01000002">
    <property type="protein sequence ID" value="GGB00326.1"/>
    <property type="molecule type" value="Genomic_DNA"/>
</dbReference>
<comment type="caution">
    <text evidence="2">The sequence shown here is derived from an EMBL/GenBank/DDBJ whole genome shotgun (WGS) entry which is preliminary data.</text>
</comment>
<protein>
    <submittedName>
        <fullName evidence="2">Uncharacterized protein</fullName>
    </submittedName>
</protein>
<accession>A0A8J2UDE8</accession>
<name>A0A8J2UDE8_9BACT</name>
<keyword evidence="3" id="KW-1185">Reference proteome</keyword>
<feature type="compositionally biased region" description="Basic residues" evidence="1">
    <location>
        <begin position="9"/>
        <end position="20"/>
    </location>
</feature>
<sequence length="61" mass="6982">MVNLNMTVTKKKNLAGKSRKKRIPPVVVVTNTILPAEETLFPEKLKKAQEILSRTKFMDEK</sequence>
<evidence type="ECO:0000313" key="3">
    <source>
        <dbReference type="Proteomes" id="UP000607559"/>
    </source>
</evidence>
<gene>
    <name evidence="2" type="ORF">GCM10011511_24540</name>
</gene>
<proteinExistence type="predicted"/>
<reference evidence="2" key="1">
    <citation type="journal article" date="2014" name="Int. J. Syst. Evol. Microbiol.">
        <title>Complete genome sequence of Corynebacterium casei LMG S-19264T (=DSM 44701T), isolated from a smear-ripened cheese.</title>
        <authorList>
            <consortium name="US DOE Joint Genome Institute (JGI-PGF)"/>
            <person name="Walter F."/>
            <person name="Albersmeier A."/>
            <person name="Kalinowski J."/>
            <person name="Ruckert C."/>
        </authorList>
    </citation>
    <scope>NUCLEOTIDE SEQUENCE</scope>
    <source>
        <strain evidence="2">CGMCC 1.15448</strain>
    </source>
</reference>